<feature type="transmembrane region" description="Helical" evidence="17">
    <location>
        <begin position="159"/>
        <end position="178"/>
    </location>
</feature>
<evidence type="ECO:0000256" key="5">
    <source>
        <dbReference type="ARBA" id="ARBA00022574"/>
    </source>
</evidence>
<keyword evidence="11" id="KW-0443">Lipid metabolism</keyword>
<keyword evidence="15" id="KW-0753">Steroid metabolism</keyword>
<dbReference type="InterPro" id="IPR030225">
    <property type="entry name" value="SCAP"/>
</dbReference>
<reference evidence="19" key="1">
    <citation type="submission" date="2019-05" db="EMBL/GenBank/DDBJ databases">
        <title>Annotation for the trematode Paragonimus heterotremus.</title>
        <authorList>
            <person name="Choi Y.-J."/>
        </authorList>
    </citation>
    <scope>NUCLEOTIDE SEQUENCE</scope>
    <source>
        <strain evidence="19">LC</strain>
    </source>
</reference>
<evidence type="ECO:0000256" key="11">
    <source>
        <dbReference type="ARBA" id="ARBA00023098"/>
    </source>
</evidence>
<evidence type="ECO:0000259" key="18">
    <source>
        <dbReference type="PROSITE" id="PS50156"/>
    </source>
</evidence>
<organism evidence="19 20">
    <name type="scientific">Paragonimus heterotremus</name>
    <dbReference type="NCBI Taxonomy" id="100268"/>
    <lineage>
        <taxon>Eukaryota</taxon>
        <taxon>Metazoa</taxon>
        <taxon>Spiralia</taxon>
        <taxon>Lophotrochozoa</taxon>
        <taxon>Platyhelminthes</taxon>
        <taxon>Trematoda</taxon>
        <taxon>Digenea</taxon>
        <taxon>Plagiorchiida</taxon>
        <taxon>Troglotremata</taxon>
        <taxon>Troglotrematidae</taxon>
        <taxon>Paragonimus</taxon>
    </lineage>
</organism>
<feature type="transmembrane region" description="Helical" evidence="17">
    <location>
        <begin position="307"/>
        <end position="325"/>
    </location>
</feature>
<feature type="region of interest" description="Disordered" evidence="16">
    <location>
        <begin position="639"/>
        <end position="669"/>
    </location>
</feature>
<evidence type="ECO:0000256" key="3">
    <source>
        <dbReference type="ARBA" id="ARBA00007410"/>
    </source>
</evidence>
<keyword evidence="8" id="KW-0256">Endoplasmic reticulum</keyword>
<keyword evidence="5" id="KW-0853">WD repeat</keyword>
<evidence type="ECO:0000256" key="14">
    <source>
        <dbReference type="ARBA" id="ARBA00023180"/>
    </source>
</evidence>
<evidence type="ECO:0000256" key="1">
    <source>
        <dbReference type="ARBA" id="ARBA00004477"/>
    </source>
</evidence>
<dbReference type="GO" id="GO:0008202">
    <property type="term" value="P:steroid metabolic process"/>
    <property type="evidence" value="ECO:0007669"/>
    <property type="project" value="UniProtKB-KW"/>
</dbReference>
<dbReference type="Pfam" id="PF12349">
    <property type="entry name" value="Sterol-sensing"/>
    <property type="match status" value="1"/>
</dbReference>
<feature type="transmembrane region" description="Helical" evidence="17">
    <location>
        <begin position="337"/>
        <end position="362"/>
    </location>
</feature>
<dbReference type="GO" id="GO:0032934">
    <property type="term" value="F:sterol binding"/>
    <property type="evidence" value="ECO:0007669"/>
    <property type="project" value="InterPro"/>
</dbReference>
<feature type="transmembrane region" description="Helical" evidence="17">
    <location>
        <begin position="20"/>
        <end position="42"/>
    </location>
</feature>
<feature type="compositionally biased region" description="Polar residues" evidence="16">
    <location>
        <begin position="649"/>
        <end position="669"/>
    </location>
</feature>
<dbReference type="InterPro" id="IPR000731">
    <property type="entry name" value="SSD"/>
</dbReference>
<evidence type="ECO:0000256" key="16">
    <source>
        <dbReference type="SAM" id="MobiDB-lite"/>
    </source>
</evidence>
<dbReference type="PROSITE" id="PS50156">
    <property type="entry name" value="SSD"/>
    <property type="match status" value="1"/>
</dbReference>
<evidence type="ECO:0000256" key="15">
    <source>
        <dbReference type="ARBA" id="ARBA00023221"/>
    </source>
</evidence>
<comment type="subcellular location">
    <subcellularLocation>
        <location evidence="1">Endoplasmic reticulum membrane</location>
        <topology evidence="1">Multi-pass membrane protein</topology>
    </subcellularLocation>
    <subcellularLocation>
        <location evidence="2">Golgi apparatus membrane</location>
        <topology evidence="2">Multi-pass membrane protein</topology>
    </subcellularLocation>
</comment>
<evidence type="ECO:0000256" key="8">
    <source>
        <dbReference type="ARBA" id="ARBA00022824"/>
    </source>
</evidence>
<dbReference type="PANTHER" id="PTHR46378:SF1">
    <property type="entry name" value="STEROL REGULATORY ELEMENT-BINDING PROTEIN CLEAVAGE-ACTIVATING PROTEIN"/>
    <property type="match status" value="1"/>
</dbReference>
<feature type="transmembrane region" description="Helical" evidence="17">
    <location>
        <begin position="442"/>
        <end position="465"/>
    </location>
</feature>
<evidence type="ECO:0000256" key="13">
    <source>
        <dbReference type="ARBA" id="ARBA00023136"/>
    </source>
</evidence>
<evidence type="ECO:0000313" key="20">
    <source>
        <dbReference type="Proteomes" id="UP000748531"/>
    </source>
</evidence>
<comment type="caution">
    <text evidence="19">The sequence shown here is derived from an EMBL/GenBank/DDBJ whole genome shotgun (WGS) entry which is preliminary data.</text>
</comment>
<keyword evidence="13 17" id="KW-0472">Membrane</keyword>
<feature type="region of interest" description="Disordered" evidence="16">
    <location>
        <begin position="863"/>
        <end position="882"/>
    </location>
</feature>
<evidence type="ECO:0000256" key="4">
    <source>
        <dbReference type="ARBA" id="ARBA00019541"/>
    </source>
</evidence>
<dbReference type="GO" id="GO:0005789">
    <property type="term" value="C:endoplasmic reticulum membrane"/>
    <property type="evidence" value="ECO:0007669"/>
    <property type="project" value="UniProtKB-SubCell"/>
</dbReference>
<feature type="domain" description="SSD" evidence="18">
    <location>
        <begin position="306"/>
        <end position="465"/>
    </location>
</feature>
<evidence type="ECO:0000256" key="10">
    <source>
        <dbReference type="ARBA" id="ARBA00023034"/>
    </source>
</evidence>
<evidence type="ECO:0000256" key="2">
    <source>
        <dbReference type="ARBA" id="ARBA00004653"/>
    </source>
</evidence>
<evidence type="ECO:0000256" key="6">
    <source>
        <dbReference type="ARBA" id="ARBA00022692"/>
    </source>
</evidence>
<keyword evidence="14" id="KW-0325">Glycoprotein</keyword>
<feature type="transmembrane region" description="Helical" evidence="17">
    <location>
        <begin position="419"/>
        <end position="436"/>
    </location>
</feature>
<feature type="transmembrane region" description="Helical" evidence="17">
    <location>
        <begin position="374"/>
        <end position="398"/>
    </location>
</feature>
<keyword evidence="7" id="KW-0677">Repeat</keyword>
<feature type="transmembrane region" description="Helical" evidence="17">
    <location>
        <begin position="600"/>
        <end position="621"/>
    </location>
</feature>
<keyword evidence="12" id="KW-0446">Lipid-binding</keyword>
<keyword evidence="10" id="KW-0333">Golgi apparatus</keyword>
<dbReference type="InterPro" id="IPR036322">
    <property type="entry name" value="WD40_repeat_dom_sf"/>
</dbReference>
<proteinExistence type="inferred from homology"/>
<evidence type="ECO:0000256" key="9">
    <source>
        <dbReference type="ARBA" id="ARBA00022989"/>
    </source>
</evidence>
<dbReference type="SUPFAM" id="SSF50978">
    <property type="entry name" value="WD40 repeat-like"/>
    <property type="match status" value="1"/>
</dbReference>
<dbReference type="GO" id="GO:0032933">
    <property type="term" value="P:SREBP signaling pathway"/>
    <property type="evidence" value="ECO:0007669"/>
    <property type="project" value="InterPro"/>
</dbReference>
<evidence type="ECO:0000256" key="12">
    <source>
        <dbReference type="ARBA" id="ARBA00023121"/>
    </source>
</evidence>
<evidence type="ECO:0000256" key="7">
    <source>
        <dbReference type="ARBA" id="ARBA00022737"/>
    </source>
</evidence>
<keyword evidence="20" id="KW-1185">Reference proteome</keyword>
<dbReference type="GO" id="GO:0032936">
    <property type="term" value="C:SREBP-SCAP complex"/>
    <property type="evidence" value="ECO:0007669"/>
    <property type="project" value="TreeGrafter"/>
</dbReference>
<dbReference type="GO" id="GO:0045540">
    <property type="term" value="P:regulation of cholesterol biosynthetic process"/>
    <property type="evidence" value="ECO:0007669"/>
    <property type="project" value="TreeGrafter"/>
</dbReference>
<comment type="similarity">
    <text evidence="3">Belongs to the WD repeat SCAP family.</text>
</comment>
<dbReference type="InterPro" id="IPR057041">
    <property type="entry name" value="SCAP_N"/>
</dbReference>
<keyword evidence="9 17" id="KW-1133">Transmembrane helix</keyword>
<dbReference type="Proteomes" id="UP000748531">
    <property type="component" value="Unassembled WGS sequence"/>
</dbReference>
<dbReference type="GO" id="GO:0000139">
    <property type="term" value="C:Golgi membrane"/>
    <property type="evidence" value="ECO:0007669"/>
    <property type="project" value="UniProtKB-SubCell"/>
</dbReference>
<dbReference type="InterPro" id="IPR053958">
    <property type="entry name" value="HMGCR/SNAP/NPC1-like_SSD"/>
</dbReference>
<name>A0A8J4SXR0_9TREM</name>
<dbReference type="InterPro" id="IPR015943">
    <property type="entry name" value="WD40/YVTN_repeat-like_dom_sf"/>
</dbReference>
<evidence type="ECO:0000313" key="19">
    <source>
        <dbReference type="EMBL" id="KAF5401066.1"/>
    </source>
</evidence>
<gene>
    <name evidence="19" type="ORF">PHET_05465</name>
</gene>
<evidence type="ECO:0000256" key="17">
    <source>
        <dbReference type="SAM" id="Phobius"/>
    </source>
</evidence>
<keyword evidence="6 17" id="KW-0812">Transmembrane</keyword>
<dbReference type="Pfam" id="PF24006">
    <property type="entry name" value="SCAP_N"/>
    <property type="match status" value="1"/>
</dbReference>
<dbReference type="EMBL" id="LUCH01002728">
    <property type="protein sequence ID" value="KAF5401066.1"/>
    <property type="molecule type" value="Genomic_DNA"/>
</dbReference>
<protein>
    <recommendedName>
        <fullName evidence="4">Sterol regulatory element-binding protein cleavage-activating protein</fullName>
    </recommendedName>
</protein>
<dbReference type="Gene3D" id="2.130.10.10">
    <property type="entry name" value="YVTN repeat-like/Quinoprotein amine dehydrogenase"/>
    <property type="match status" value="2"/>
</dbReference>
<dbReference type="PANTHER" id="PTHR46378">
    <property type="entry name" value="STEROL REGULATORY ELEMENT-BINDING PROTEIN CLEAVAGE-ACTIVATING PROTEIN"/>
    <property type="match status" value="1"/>
</dbReference>
<accession>A0A8J4SXR0</accession>
<sequence>MENLKENISKVYYNHGLFCATHPAQVIVSVCFIVIILCFPLVQLPIMKDVPVNRVVLREDEFQAYRNSRLLFTHGTTNKSLGYSVQVVFHSTLLPPTRAGCYLTHQHLVNTLQQSVEIVRLVREFRTPGTPSNFGGQSFEDVCFQVEDRAVMNLEKQDTIFNVLPTFGCLFLAPSLLWDNDGGQLQASTSSLFARIKQAVTGNLRDLLFGLPWQLTGIRRKEVCSRQSTMAFVVTLVFREYNPYFITELRRHLLSRFPHDSRSTRMENVIKSHSGVDDVEDGASIDTKPASHVYMVWYRGRCYLSDYAPLILIYLVLLLYVYFSVCKLEMVKSKCGLAFSACFTVVASLCMSLGLCISIGLMVPTLNGSEIFPYLVVLIGFENVIILTKSVVATPIDLPVKYRIAQGLSKESWPLTKQYFTQLVLLGLGFFTFHPTMQEFCLFAVIGVTTDFFLQLFFFVTVLSIDIRRMELSDLSSQYQNLTCLRDSKTLFPVVPEHAVMISHTNDSATFTFGPIKQGTFVPFVQYCFRRAYTVFGLMLMRTQRYGCKLLARIRPSFKPCHRRRVSAAEAAAFLASDETPTANVPRRLWLLRIWAKHRLVQNLFVFSIALWIVVAVLYTLNFSQLLVTWRTRQPSSSLSVPVDESYHTNDSNQSSPVHSRTSQMIPDSDNLSSSFDMTNYSPTGILKAELHIPANASRIDRALRQLETSGLFNDARRGHLFLQSTHATWDRTLLWNYLAFFQWPLLAKHYNLSLAGCHSVILEPIHLTHKVQASPVTVDTHESVVRPSPYGVSESQADKQRKVGWNNWSWYDFWLEASSSLVNLNRDTDGVKMQDGKEVEVVDGGSRLAGFEDLLHLLGVSKSTDEQRRGRRPSSSVSPGGVGGWTARLWLTASMLGTSFVGCSCVLLVTCLGMICFQELQAKSAVPSHREPIIRVLPLTISLTESAECSVGLEMDTDWEVLRTDWTITCGNLKSTGSQGASQMDGIIAACALHPSPQAGSSPTNLIRLWCTNSGRELPPMDRYSSVSVVTRQNAADYLKCSYRRRSTVWSMCFLTGGSLLVGCSDGTIEMWDCVSNELQCMLYCNWAVANPSDAAEILEPDPSSGQHLRFSHPGGVTVLLAIGSVSFCAGTSRGHIALFDPNNRASGSIMSLAQRASRQWHMHSRPVTQLGFMRLVDGLSEPSEHSDLFIVVSASEDGSIAFMHSTMDTALRKLSLDCSAIISMDFSNLMLAVSYASGSLFVMEFGLRIPDSDDHGSYHLEVVGDASTLATSSNVSITPRAPRNAPHKHIGSVGLRWFPATTDAVRLNVDGLYTPCSHAFRLVTCELEGTIAIWSLKPISLVRTFRLNLSSLNPSNPLVSMDDRVVFGDQGYLRVINPWTAKYERSVQLIPPSTALFQNTDNVSSSLLSAILKKWATELVPIGIAGPSYDPCPNDRCIFLPHTQPTVRPRPTSFSNGSFMVSLADHGHTLVVIPLTTLKTV</sequence>
<dbReference type="OrthoDB" id="361494at2759"/>